<dbReference type="Proteomes" id="UP000196640">
    <property type="component" value="Unassembled WGS sequence"/>
</dbReference>
<gene>
    <name evidence="1" type="ORF">CDV52_09005</name>
</gene>
<dbReference type="EMBL" id="NIPX01000010">
    <property type="protein sequence ID" value="OWJ84021.1"/>
    <property type="molecule type" value="Genomic_DNA"/>
</dbReference>
<proteinExistence type="predicted"/>
<organism evidence="1 2">
    <name type="scientific">Haematobacter missouriensis</name>
    <dbReference type="NCBI Taxonomy" id="366616"/>
    <lineage>
        <taxon>Bacteria</taxon>
        <taxon>Pseudomonadati</taxon>
        <taxon>Pseudomonadota</taxon>
        <taxon>Alphaproteobacteria</taxon>
        <taxon>Rhodobacterales</taxon>
        <taxon>Paracoccaceae</taxon>
        <taxon>Haematobacter</taxon>
    </lineage>
</organism>
<comment type="caution">
    <text evidence="1">The sequence shown here is derived from an EMBL/GenBank/DDBJ whole genome shotgun (WGS) entry which is preliminary data.</text>
</comment>
<accession>A0A212AR96</accession>
<protein>
    <submittedName>
        <fullName evidence="1">Uncharacterized protein</fullName>
    </submittedName>
</protein>
<evidence type="ECO:0000313" key="2">
    <source>
        <dbReference type="Proteomes" id="UP000196640"/>
    </source>
</evidence>
<evidence type="ECO:0000313" key="1">
    <source>
        <dbReference type="EMBL" id="OWJ84021.1"/>
    </source>
</evidence>
<dbReference type="AlphaFoldDB" id="A0A212AR96"/>
<reference evidence="1 2" key="1">
    <citation type="submission" date="2016-11" db="EMBL/GenBank/DDBJ databases">
        <title>Comparison of Traditional DNA-DNA Hybridization with In Silico Genomic Analysis.</title>
        <authorList>
            <person name="Nicholson A.C."/>
            <person name="Sammons S."/>
            <person name="Humrighouse B.W."/>
            <person name="Graziano J."/>
            <person name="Lasker B."/>
            <person name="Whitney A.M."/>
            <person name="Mcquiston J.R."/>
        </authorList>
    </citation>
    <scope>NUCLEOTIDE SEQUENCE [LARGE SCALE GENOMIC DNA]</scope>
    <source>
        <strain evidence="1 2">H2381</strain>
    </source>
</reference>
<sequence length="78" mass="8420">MTVECYHILKVVFLAAEMGGTRSLPTVFGLLAAFISNPNLPRPCGKWQRRSTLRKYADVRAGMAAQGARGARDAASPV</sequence>
<name>A0A212AR96_9RHOB</name>